<gene>
    <name evidence="1" type="ORF">HFQ381_LOCUS21484</name>
    <name evidence="2" type="ORF">QYT958_LOCUS23663</name>
</gene>
<dbReference type="EMBL" id="CAJOBR010004841">
    <property type="protein sequence ID" value="CAF4797479.1"/>
    <property type="molecule type" value="Genomic_DNA"/>
</dbReference>
<dbReference type="Proteomes" id="UP000663851">
    <property type="component" value="Unassembled WGS sequence"/>
</dbReference>
<evidence type="ECO:0000313" key="2">
    <source>
        <dbReference type="EMBL" id="CAF4797479.1"/>
    </source>
</evidence>
<comment type="caution">
    <text evidence="1">The sequence shown here is derived from an EMBL/GenBank/DDBJ whole genome shotgun (WGS) entry which is preliminary data.</text>
</comment>
<organism evidence="1 3">
    <name type="scientific">Rotaria socialis</name>
    <dbReference type="NCBI Taxonomy" id="392032"/>
    <lineage>
        <taxon>Eukaryota</taxon>
        <taxon>Metazoa</taxon>
        <taxon>Spiralia</taxon>
        <taxon>Gnathifera</taxon>
        <taxon>Rotifera</taxon>
        <taxon>Eurotatoria</taxon>
        <taxon>Bdelloidea</taxon>
        <taxon>Philodinida</taxon>
        <taxon>Philodinidae</taxon>
        <taxon>Rotaria</taxon>
    </lineage>
</organism>
<dbReference type="AlphaFoldDB" id="A0A820QD10"/>
<feature type="non-terminal residue" evidence="1">
    <location>
        <position position="44"/>
    </location>
</feature>
<name>A0A820QD10_9BILA</name>
<evidence type="ECO:0000313" key="3">
    <source>
        <dbReference type="Proteomes" id="UP000663851"/>
    </source>
</evidence>
<proteinExistence type="predicted"/>
<evidence type="ECO:0000313" key="1">
    <source>
        <dbReference type="EMBL" id="CAF4419750.1"/>
    </source>
</evidence>
<protein>
    <submittedName>
        <fullName evidence="1">Uncharacterized protein</fullName>
    </submittedName>
</protein>
<accession>A0A820QD10</accession>
<sequence>MKHLLPILKRASLGRLQYYRSLSSAVNNYNQLTTTCDPQSDIYK</sequence>
<reference evidence="1" key="1">
    <citation type="submission" date="2021-02" db="EMBL/GenBank/DDBJ databases">
        <authorList>
            <person name="Nowell W R."/>
        </authorList>
    </citation>
    <scope>NUCLEOTIDE SEQUENCE</scope>
</reference>
<dbReference type="EMBL" id="CAJOBO010001932">
    <property type="protein sequence ID" value="CAF4419750.1"/>
    <property type="molecule type" value="Genomic_DNA"/>
</dbReference>
<dbReference type="Proteomes" id="UP000663848">
    <property type="component" value="Unassembled WGS sequence"/>
</dbReference>